<protein>
    <recommendedName>
        <fullName evidence="18">Synapse differentiation-inducing gene protein 1</fullName>
    </recommendedName>
    <alternativeName>
        <fullName evidence="19">Dispanin subfamily C member 2</fullName>
    </alternativeName>
    <alternativeName>
        <fullName evidence="20">Transmembrane protein 90B</fullName>
    </alternativeName>
</protein>
<gene>
    <name evidence="22" type="primary">SYNDIG1</name>
</gene>
<dbReference type="GO" id="GO:0060076">
    <property type="term" value="C:excitatory synapse"/>
    <property type="evidence" value="ECO:0007669"/>
    <property type="project" value="TreeGrafter"/>
</dbReference>
<feature type="transmembrane region" description="Helical" evidence="21">
    <location>
        <begin position="253"/>
        <end position="279"/>
    </location>
</feature>
<keyword evidence="23" id="KW-1185">Reference proteome</keyword>
<dbReference type="Ensembl" id="ENSDNVT00000001846.1">
    <property type="protein sequence ID" value="ENSDNVP00000001535.1"/>
    <property type="gene ID" value="ENSDNVG00000001120.1"/>
</dbReference>
<keyword evidence="8" id="KW-0735">Signal-anchor</keyword>
<evidence type="ECO:0000256" key="4">
    <source>
        <dbReference type="ARBA" id="ARBA00022475"/>
    </source>
</evidence>
<dbReference type="Ensembl" id="ENSDNVT00000001859.1">
    <property type="protein sequence ID" value="ENSDNVP00000001544.1"/>
    <property type="gene ID" value="ENSDNVG00000001120.1"/>
</dbReference>
<comment type="function">
    <text evidence="15">May regulate AMPA receptor content at nascent synapses, and have a role in postsynaptic development and maturation.</text>
</comment>
<dbReference type="GO" id="GO:0097091">
    <property type="term" value="P:synaptic vesicle clustering"/>
    <property type="evidence" value="ECO:0007669"/>
    <property type="project" value="TreeGrafter"/>
</dbReference>
<keyword evidence="4" id="KW-1003">Cell membrane</keyword>
<evidence type="ECO:0000256" key="13">
    <source>
        <dbReference type="ARBA" id="ARBA00023273"/>
    </source>
</evidence>
<name>A0A8C4J0V7_DRONO</name>
<evidence type="ECO:0000256" key="2">
    <source>
        <dbReference type="ARBA" id="ARBA00004401"/>
    </source>
</evidence>
<organism evidence="22 23">
    <name type="scientific">Dromaius novaehollandiae</name>
    <name type="common">Emu</name>
    <dbReference type="NCBI Taxonomy" id="8790"/>
    <lineage>
        <taxon>Eukaryota</taxon>
        <taxon>Metazoa</taxon>
        <taxon>Chordata</taxon>
        <taxon>Craniata</taxon>
        <taxon>Vertebrata</taxon>
        <taxon>Euteleostomi</taxon>
        <taxon>Archelosauria</taxon>
        <taxon>Archosauria</taxon>
        <taxon>Dinosauria</taxon>
        <taxon>Saurischia</taxon>
        <taxon>Theropoda</taxon>
        <taxon>Coelurosauria</taxon>
        <taxon>Aves</taxon>
        <taxon>Palaeognathae</taxon>
        <taxon>Casuariiformes</taxon>
        <taxon>Dromaiidae</taxon>
        <taxon>Dromaius</taxon>
    </lineage>
</organism>
<dbReference type="GO" id="GO:0051965">
    <property type="term" value="P:positive regulation of synapse assembly"/>
    <property type="evidence" value="ECO:0007669"/>
    <property type="project" value="TreeGrafter"/>
</dbReference>
<dbReference type="GO" id="GO:0031901">
    <property type="term" value="C:early endosome membrane"/>
    <property type="evidence" value="ECO:0007669"/>
    <property type="project" value="UniProtKB-SubCell"/>
</dbReference>
<evidence type="ECO:0000256" key="12">
    <source>
        <dbReference type="ARBA" id="ARBA00023257"/>
    </source>
</evidence>
<dbReference type="InterPro" id="IPR007593">
    <property type="entry name" value="CD225/Dispanin_fam"/>
</dbReference>
<evidence type="ECO:0000256" key="20">
    <source>
        <dbReference type="ARBA" id="ARBA00042246"/>
    </source>
</evidence>
<comment type="similarity">
    <text evidence="3">Belongs to the CD225/Dispanin family.</text>
</comment>
<keyword evidence="5" id="KW-0597">Phosphoprotein</keyword>
<evidence type="ECO:0000313" key="22">
    <source>
        <dbReference type="Ensembl" id="ENSDNVP00000001544.1"/>
    </source>
</evidence>
<dbReference type="GO" id="GO:0030672">
    <property type="term" value="C:synaptic vesicle membrane"/>
    <property type="evidence" value="ECO:0007669"/>
    <property type="project" value="TreeGrafter"/>
</dbReference>
<keyword evidence="12" id="KW-0628">Postsynaptic cell membrane</keyword>
<evidence type="ECO:0000256" key="9">
    <source>
        <dbReference type="ARBA" id="ARBA00022989"/>
    </source>
</evidence>
<dbReference type="GO" id="GO:0043197">
    <property type="term" value="C:dendritic spine"/>
    <property type="evidence" value="ECO:0007669"/>
    <property type="project" value="UniProtKB-SubCell"/>
</dbReference>
<keyword evidence="7" id="KW-0967">Endosome</keyword>
<keyword evidence="13" id="KW-0966">Cell projection</keyword>
<dbReference type="GO" id="GO:0098839">
    <property type="term" value="C:postsynaptic density membrane"/>
    <property type="evidence" value="ECO:0007669"/>
    <property type="project" value="UniProtKB-SubCell"/>
</dbReference>
<keyword evidence="11 21" id="KW-0472">Membrane</keyword>
<evidence type="ECO:0000256" key="17">
    <source>
        <dbReference type="ARBA" id="ARBA00038680"/>
    </source>
</evidence>
<evidence type="ECO:0000256" key="18">
    <source>
        <dbReference type="ARBA" id="ARBA00040240"/>
    </source>
</evidence>
<keyword evidence="10" id="KW-0770">Synapse</keyword>
<evidence type="ECO:0000256" key="3">
    <source>
        <dbReference type="ARBA" id="ARBA00006843"/>
    </source>
</evidence>
<dbReference type="CTD" id="79953"/>
<dbReference type="PANTHER" id="PTHR14768:SF3">
    <property type="entry name" value="SYNAPSE DIFFERENTIATION-INDUCING GENE PROTEIN 1"/>
    <property type="match status" value="1"/>
</dbReference>
<evidence type="ECO:0000256" key="19">
    <source>
        <dbReference type="ARBA" id="ARBA00041354"/>
    </source>
</evidence>
<evidence type="ECO:0000256" key="21">
    <source>
        <dbReference type="SAM" id="Phobius"/>
    </source>
</evidence>
<reference evidence="22" key="1">
    <citation type="submission" date="2025-05" db="UniProtKB">
        <authorList>
            <consortium name="Ensembl"/>
        </authorList>
    </citation>
    <scope>IDENTIFICATION</scope>
</reference>
<comment type="subcellular location">
    <subcellularLocation>
        <location evidence="2">Cell membrane</location>
        <topology evidence="2">Single-pass type II membrane protein</topology>
    </subcellularLocation>
    <subcellularLocation>
        <location evidence="1">Cell projection</location>
        <location evidence="1">Dendrite</location>
    </subcellularLocation>
    <subcellularLocation>
        <location evidence="16">Early endosome membrane</location>
        <topology evidence="16">Single-pass type II membrane protein</topology>
    </subcellularLocation>
    <subcellularLocation>
        <location evidence="14">Postsynaptic density membrane</location>
    </subcellularLocation>
</comment>
<feature type="transmembrane region" description="Helical" evidence="21">
    <location>
        <begin position="182"/>
        <end position="203"/>
    </location>
</feature>
<dbReference type="KEGG" id="dne:112985548"/>
<comment type="subunit">
    <text evidence="17">Homodimer. Interacts with GRIA1 and GRIA2.</text>
</comment>
<evidence type="ECO:0000256" key="11">
    <source>
        <dbReference type="ARBA" id="ARBA00023136"/>
    </source>
</evidence>
<evidence type="ECO:0000256" key="10">
    <source>
        <dbReference type="ARBA" id="ARBA00023018"/>
    </source>
</evidence>
<evidence type="ECO:0000256" key="5">
    <source>
        <dbReference type="ARBA" id="ARBA00022553"/>
    </source>
</evidence>
<evidence type="ECO:0000256" key="1">
    <source>
        <dbReference type="ARBA" id="ARBA00004279"/>
    </source>
</evidence>
<sequence length="285" mass="31761">MDGLVEQNSVLMHNKIAEAGKRNGLINTRNLVAESRDGLVSVYPTPQYQGHRVRSLSSQSCLENGRNDPVQQLLDPNMLQQTVESHYRPNIILYSENMLRSWGESISSECCETTFIEDRSPTKDSLEYPDGKFIDLSADDIKIHTLSYDVEEEEDFQELESDYSSDTESEDNFLMMPPRDHLGLTVFSMLCCFWPLGIAAFYLSHEDPEANPDFTLLPPASLGKALESFSSVKTNKAVAKGDFHHASSSSRRALFLAVLSITIGTGIYVGVAVALIAYLSKNNHL</sequence>
<accession>A0A8C4J0V7</accession>
<dbReference type="Proteomes" id="UP000694423">
    <property type="component" value="Unplaced"/>
</dbReference>
<proteinExistence type="inferred from homology"/>
<evidence type="ECO:0000256" key="15">
    <source>
        <dbReference type="ARBA" id="ARBA00037790"/>
    </source>
</evidence>
<dbReference type="PANTHER" id="PTHR14768">
    <property type="entry name" value="UPF0338 PROTEIN"/>
    <property type="match status" value="1"/>
</dbReference>
<keyword evidence="6 21" id="KW-0812">Transmembrane</keyword>
<dbReference type="GeneID" id="112985548"/>
<dbReference type="OrthoDB" id="8440917at2759"/>
<dbReference type="Pfam" id="PF04505">
    <property type="entry name" value="CD225"/>
    <property type="match status" value="1"/>
</dbReference>
<evidence type="ECO:0000256" key="14">
    <source>
        <dbReference type="ARBA" id="ARBA00034112"/>
    </source>
</evidence>
<evidence type="ECO:0000256" key="16">
    <source>
        <dbReference type="ARBA" id="ARBA00037858"/>
    </source>
</evidence>
<evidence type="ECO:0000256" key="8">
    <source>
        <dbReference type="ARBA" id="ARBA00022968"/>
    </source>
</evidence>
<evidence type="ECO:0000256" key="7">
    <source>
        <dbReference type="ARBA" id="ARBA00022753"/>
    </source>
</evidence>
<dbReference type="AlphaFoldDB" id="A0A8C4J0V7"/>
<evidence type="ECO:0000256" key="6">
    <source>
        <dbReference type="ARBA" id="ARBA00022692"/>
    </source>
</evidence>
<dbReference type="RefSeq" id="XP_025960020.1">
    <property type="nucleotide sequence ID" value="XM_026104235.2"/>
</dbReference>
<keyword evidence="9 21" id="KW-1133">Transmembrane helix</keyword>
<evidence type="ECO:0000313" key="23">
    <source>
        <dbReference type="Proteomes" id="UP000694423"/>
    </source>
</evidence>
<dbReference type="RefSeq" id="XP_025960021.1">
    <property type="nucleotide sequence ID" value="XM_026104236.2"/>
</dbReference>